<keyword evidence="4" id="KW-1185">Reference proteome</keyword>
<proteinExistence type="predicted"/>
<dbReference type="InterPro" id="IPR012347">
    <property type="entry name" value="Ferritin-like"/>
</dbReference>
<accession>A0ABS4X119</accession>
<dbReference type="InterPro" id="IPR029447">
    <property type="entry name" value="DUF4439"/>
</dbReference>
<evidence type="ECO:0000259" key="2">
    <source>
        <dbReference type="Pfam" id="PF14530"/>
    </source>
</evidence>
<reference evidence="3 4" key="1">
    <citation type="submission" date="2021-03" db="EMBL/GenBank/DDBJ databases">
        <title>Sequencing the genomes of 1000 actinobacteria strains.</title>
        <authorList>
            <person name="Klenk H.-P."/>
        </authorList>
    </citation>
    <scope>NUCLEOTIDE SEQUENCE [LARGE SCALE GENOMIC DNA]</scope>
    <source>
        <strain evidence="3 4">DSM 14566</strain>
    </source>
</reference>
<dbReference type="Gene3D" id="1.20.1260.10">
    <property type="match status" value="1"/>
</dbReference>
<dbReference type="InterPro" id="IPR009078">
    <property type="entry name" value="Ferritin-like_SF"/>
</dbReference>
<name>A0ABS4X119_9MICO</name>
<feature type="region of interest" description="Disordered" evidence="1">
    <location>
        <begin position="116"/>
        <end position="142"/>
    </location>
</feature>
<feature type="domain" description="DUF4439" evidence="2">
    <location>
        <begin position="231"/>
        <end position="353"/>
    </location>
</feature>
<evidence type="ECO:0000256" key="1">
    <source>
        <dbReference type="SAM" id="MobiDB-lite"/>
    </source>
</evidence>
<dbReference type="EMBL" id="JAGIOD010000001">
    <property type="protein sequence ID" value="MBP2382142.1"/>
    <property type="molecule type" value="Genomic_DNA"/>
</dbReference>
<evidence type="ECO:0000313" key="3">
    <source>
        <dbReference type="EMBL" id="MBP2382142.1"/>
    </source>
</evidence>
<dbReference type="Proteomes" id="UP001519290">
    <property type="component" value="Unassembled WGS sequence"/>
</dbReference>
<gene>
    <name evidence="3" type="ORF">JOF43_002099</name>
</gene>
<dbReference type="Pfam" id="PF14530">
    <property type="entry name" value="DUF4439"/>
    <property type="match status" value="1"/>
</dbReference>
<evidence type="ECO:0000313" key="4">
    <source>
        <dbReference type="Proteomes" id="UP001519290"/>
    </source>
</evidence>
<dbReference type="SUPFAM" id="SSF47240">
    <property type="entry name" value="Ferritin-like"/>
    <property type="match status" value="1"/>
</dbReference>
<sequence>MMRPDRPSRRFPSARRPTRRRLLASGAVGALALPAVLSGCGTIRLGGPERYTPPPPGIDDLFRTDLLALLDRAVAGRDALAEATGGTGETDPALATVLEDLASALPVQRTALLTGAQHEQEQQKATDPAVPSSPAPPDSPQDAAGLVAVLVELRETAADAARQVSGSLARPVAAIGARTAWSVHGLQRAAQAGEVPSLRNAEEITPSREVPETDPPSIGAEVDYHSTIERAQQQEWYAGYVHEVLAARTGGAEREEHLTLSDRHRRRAETLGGIAEEDGAPVVARQAVYALPGGELDQQTADSLPALLARELLVDHVALVGAAPFARRPLPILAAMQEAEVLVGRVEEMRPLPSLEAEEGPVSDGG</sequence>
<organism evidence="3 4">
    <name type="scientific">Brachybacterium sacelli</name>
    <dbReference type="NCBI Taxonomy" id="173364"/>
    <lineage>
        <taxon>Bacteria</taxon>
        <taxon>Bacillati</taxon>
        <taxon>Actinomycetota</taxon>
        <taxon>Actinomycetes</taxon>
        <taxon>Micrococcales</taxon>
        <taxon>Dermabacteraceae</taxon>
        <taxon>Brachybacterium</taxon>
    </lineage>
</organism>
<comment type="caution">
    <text evidence="3">The sequence shown here is derived from an EMBL/GenBank/DDBJ whole genome shotgun (WGS) entry which is preliminary data.</text>
</comment>
<protein>
    <recommendedName>
        <fullName evidence="2">DUF4439 domain-containing protein</fullName>
    </recommendedName>
</protein>